<accession>A0A1H7ADB4</accession>
<keyword evidence="2" id="KW-1185">Reference proteome</keyword>
<dbReference type="STRING" id="1043493.SAMN05421637_2496"/>
<dbReference type="AlphaFoldDB" id="A0A1H7ADB4"/>
<reference evidence="2" key="1">
    <citation type="submission" date="2016-10" db="EMBL/GenBank/DDBJ databases">
        <authorList>
            <person name="Varghese N."/>
        </authorList>
    </citation>
    <scope>NUCLEOTIDE SEQUENCE [LARGE SCALE GENOMIC DNA]</scope>
    <source>
        <strain evidence="2">DSM 24868</strain>
    </source>
</reference>
<proteinExistence type="predicted"/>
<evidence type="ECO:0000313" key="1">
    <source>
        <dbReference type="EMBL" id="SEJ63388.1"/>
    </source>
</evidence>
<organism evidence="1 2">
    <name type="scientific">Demequina mangrovi</name>
    <dbReference type="NCBI Taxonomy" id="1043493"/>
    <lineage>
        <taxon>Bacteria</taxon>
        <taxon>Bacillati</taxon>
        <taxon>Actinomycetota</taxon>
        <taxon>Actinomycetes</taxon>
        <taxon>Micrococcales</taxon>
        <taxon>Demequinaceae</taxon>
        <taxon>Demequina</taxon>
    </lineage>
</organism>
<dbReference type="EMBL" id="FNZI01000006">
    <property type="protein sequence ID" value="SEJ63388.1"/>
    <property type="molecule type" value="Genomic_DNA"/>
</dbReference>
<evidence type="ECO:0000313" key="2">
    <source>
        <dbReference type="Proteomes" id="UP000183315"/>
    </source>
</evidence>
<protein>
    <submittedName>
        <fullName evidence="1">Uncharacterized protein</fullName>
    </submittedName>
</protein>
<dbReference type="Proteomes" id="UP000183315">
    <property type="component" value="Unassembled WGS sequence"/>
</dbReference>
<sequence length="85" mass="8530">MEALSDPADNVGGMMDAELLEGMRAAASRAAAGMGADARLAERIAQDVVVRIIAEGIPQLPDPVAHAAALGAGEAVARVPRGRAA</sequence>
<name>A0A1H7ADB4_9MICO</name>
<gene>
    <name evidence="1" type="ORF">SAMN05421637_2496</name>
</gene>